<evidence type="ECO:0000256" key="3">
    <source>
        <dbReference type="ARBA" id="ARBA00022475"/>
    </source>
</evidence>
<feature type="transmembrane region" description="Helical" evidence="8">
    <location>
        <begin position="385"/>
        <end position="408"/>
    </location>
</feature>
<evidence type="ECO:0000256" key="2">
    <source>
        <dbReference type="ARBA" id="ARBA00022448"/>
    </source>
</evidence>
<feature type="transmembrane region" description="Helical" evidence="8">
    <location>
        <begin position="352"/>
        <end position="373"/>
    </location>
</feature>
<dbReference type="PROSITE" id="PS50928">
    <property type="entry name" value="ABC_TM1"/>
    <property type="match status" value="2"/>
</dbReference>
<dbReference type="SUPFAM" id="SSF161098">
    <property type="entry name" value="MetI-like"/>
    <property type="match status" value="2"/>
</dbReference>
<keyword evidence="3" id="KW-1003">Cell membrane</keyword>
<reference evidence="10 11" key="1">
    <citation type="submission" date="2013-08" db="EMBL/GenBank/DDBJ databases">
        <authorList>
            <person name="Weinstock G."/>
            <person name="Sodergren E."/>
            <person name="Wylie T."/>
            <person name="Fulton L."/>
            <person name="Fulton R."/>
            <person name="Fronick C."/>
            <person name="O'Laughlin M."/>
            <person name="Godfrey J."/>
            <person name="Miner T."/>
            <person name="Herter B."/>
            <person name="Appelbaum E."/>
            <person name="Cordes M."/>
            <person name="Lek S."/>
            <person name="Wollam A."/>
            <person name="Pepin K.H."/>
            <person name="Palsikar V.B."/>
            <person name="Mitreva M."/>
            <person name="Wilson R.K."/>
        </authorList>
    </citation>
    <scope>NUCLEOTIDE SEQUENCE [LARGE SCALE GENOMIC DNA]</scope>
    <source>
        <strain evidence="10 11">ATCC 700332</strain>
    </source>
</reference>
<evidence type="ECO:0000313" key="11">
    <source>
        <dbReference type="Proteomes" id="UP000016649"/>
    </source>
</evidence>
<comment type="similarity">
    <text evidence="8">Belongs to the binding-protein-dependent transport system permease family.</text>
</comment>
<name>A0ABN0P165_TRELE</name>
<evidence type="ECO:0000256" key="6">
    <source>
        <dbReference type="ARBA" id="ARBA00022989"/>
    </source>
</evidence>
<keyword evidence="2 8" id="KW-0813">Transport</keyword>
<protein>
    <submittedName>
        <fullName evidence="10">ABC transporter, permease protein</fullName>
    </submittedName>
</protein>
<keyword evidence="6 8" id="KW-1133">Transmembrane helix</keyword>
<dbReference type="Pfam" id="PF00528">
    <property type="entry name" value="BPD_transp_1"/>
    <property type="match status" value="1"/>
</dbReference>
<evidence type="ECO:0000256" key="4">
    <source>
        <dbReference type="ARBA" id="ARBA00022519"/>
    </source>
</evidence>
<dbReference type="Gene3D" id="1.10.3720.10">
    <property type="entry name" value="MetI-like"/>
    <property type="match status" value="2"/>
</dbReference>
<dbReference type="EMBL" id="AWVH01000005">
    <property type="protein sequence ID" value="ERJ94272.1"/>
    <property type="molecule type" value="Genomic_DNA"/>
</dbReference>
<organism evidence="10 11">
    <name type="scientific">Treponema lecithinolyticum ATCC 700332</name>
    <dbReference type="NCBI Taxonomy" id="1321815"/>
    <lineage>
        <taxon>Bacteria</taxon>
        <taxon>Pseudomonadati</taxon>
        <taxon>Spirochaetota</taxon>
        <taxon>Spirochaetia</taxon>
        <taxon>Spirochaetales</taxon>
        <taxon>Treponemataceae</taxon>
        <taxon>Treponema</taxon>
    </lineage>
</organism>
<evidence type="ECO:0000256" key="7">
    <source>
        <dbReference type="ARBA" id="ARBA00023136"/>
    </source>
</evidence>
<keyword evidence="7 8" id="KW-0472">Membrane</keyword>
<dbReference type="PANTHER" id="PTHR43357:SF4">
    <property type="entry name" value="INNER MEMBRANE ABC TRANSPORTER PERMEASE PROTEIN YDCV"/>
    <property type="match status" value="1"/>
</dbReference>
<feature type="transmembrane region" description="Helical" evidence="8">
    <location>
        <begin position="249"/>
        <end position="267"/>
    </location>
</feature>
<evidence type="ECO:0000256" key="8">
    <source>
        <dbReference type="RuleBase" id="RU363032"/>
    </source>
</evidence>
<feature type="transmembrane region" description="Helical" evidence="8">
    <location>
        <begin position="511"/>
        <end position="532"/>
    </location>
</feature>
<dbReference type="Proteomes" id="UP000016649">
    <property type="component" value="Unassembled WGS sequence"/>
</dbReference>
<keyword evidence="4" id="KW-0997">Cell inner membrane</keyword>
<dbReference type="InterPro" id="IPR000515">
    <property type="entry name" value="MetI-like"/>
</dbReference>
<comment type="caution">
    <text evidence="10">The sequence shown here is derived from an EMBL/GenBank/DDBJ whole genome shotgun (WGS) entry which is preliminary data.</text>
</comment>
<dbReference type="PANTHER" id="PTHR43357">
    <property type="entry name" value="INNER MEMBRANE ABC TRANSPORTER PERMEASE PROTEIN YDCV"/>
    <property type="match status" value="1"/>
</dbReference>
<gene>
    <name evidence="10" type="ORF">HMPREF9193_00244</name>
</gene>
<evidence type="ECO:0000256" key="1">
    <source>
        <dbReference type="ARBA" id="ARBA00004429"/>
    </source>
</evidence>
<feature type="transmembrane region" description="Helical" evidence="8">
    <location>
        <begin position="91"/>
        <end position="114"/>
    </location>
</feature>
<feature type="transmembrane region" description="Helical" evidence="8">
    <location>
        <begin position="55"/>
        <end position="79"/>
    </location>
</feature>
<dbReference type="CDD" id="cd06261">
    <property type="entry name" value="TM_PBP2"/>
    <property type="match status" value="2"/>
</dbReference>
<dbReference type="InterPro" id="IPR035906">
    <property type="entry name" value="MetI-like_sf"/>
</dbReference>
<sequence length="537" mass="57904">MLFKAFRRIVAAGSVAIFVLLCAFFLLALGAALTPLASGAQSVSSFPLVSVVRPAWYTIKIAAVSTGIAVIFGLAAAFFTANRTFPGRRFLLALSAVPLSVPTLLIALGFVSVFGMQGSANRLLTVAARAAGADVQNAPLSFLYSFWGIVIVQGFYNFPLVMRLCSDVWQRLRSDEADAARLLGASEWKVFRTVTLYQLAPAIASSAMLVFLYCFFSFIIVLLFGSAGGTTLEVAVYRSVRSSLDLKQGAAFALCETLLAFLFVSLYSRFELSGRRSSGITGKTEAAPRRSLKADKEAVFFAAVFIPVVLFFLWPFFSVLGGAFKYKNTFSFGTFGVLFSRLSFWLSLRNTLIASSATAAVSVAGACAASFFIHSIDPFKTKIGFRLVPILPMAVSSVVLSFGIIVLVRQGSPLLLIGAQSALLWPLAFRYISSALDRIPLSMLNAARLLSADPLDCVFRIQVPLLRRTLVSAFGFCFAAASAEASLPLMLSVPHFETLALFTYRLAGAYRFNEACAAGCILGLLSIGFFILGDRLK</sequence>
<evidence type="ECO:0000313" key="10">
    <source>
        <dbReference type="EMBL" id="ERJ94272.1"/>
    </source>
</evidence>
<feature type="transmembrane region" description="Helical" evidence="8">
    <location>
        <begin position="144"/>
        <end position="165"/>
    </location>
</feature>
<accession>A0ABN0P165</accession>
<proteinExistence type="inferred from homology"/>
<feature type="transmembrane region" description="Helical" evidence="8">
    <location>
        <begin position="414"/>
        <end position="433"/>
    </location>
</feature>
<evidence type="ECO:0000256" key="5">
    <source>
        <dbReference type="ARBA" id="ARBA00022692"/>
    </source>
</evidence>
<dbReference type="RefSeq" id="WP_021686646.1">
    <property type="nucleotide sequence ID" value="NZ_KI260561.1"/>
</dbReference>
<evidence type="ECO:0000259" key="9">
    <source>
        <dbReference type="PROSITE" id="PS50928"/>
    </source>
</evidence>
<feature type="domain" description="ABC transmembrane type-1" evidence="9">
    <location>
        <begin position="348"/>
        <end position="533"/>
    </location>
</feature>
<feature type="transmembrane region" description="Helical" evidence="8">
    <location>
        <begin position="298"/>
        <end position="317"/>
    </location>
</feature>
<feature type="transmembrane region" description="Helical" evidence="8">
    <location>
        <begin position="207"/>
        <end position="229"/>
    </location>
</feature>
<comment type="subcellular location">
    <subcellularLocation>
        <location evidence="1">Cell inner membrane</location>
        <topology evidence="1">Multi-pass membrane protein</topology>
    </subcellularLocation>
    <subcellularLocation>
        <location evidence="8">Cell membrane</location>
        <topology evidence="8">Multi-pass membrane protein</topology>
    </subcellularLocation>
</comment>
<keyword evidence="11" id="KW-1185">Reference proteome</keyword>
<feature type="transmembrane region" description="Helical" evidence="8">
    <location>
        <begin position="470"/>
        <end position="491"/>
    </location>
</feature>
<feature type="domain" description="ABC transmembrane type-1" evidence="9">
    <location>
        <begin position="55"/>
        <end position="267"/>
    </location>
</feature>
<keyword evidence="5 8" id="KW-0812">Transmembrane</keyword>